<gene>
    <name evidence="1" type="primary">ILV5</name>
    <name evidence="1" type="ORF">FBU59_004373</name>
</gene>
<protein>
    <submittedName>
        <fullName evidence="1">Bifunctional acetohydroxyacid reductoisomerase</fullName>
        <ecNumber evidence="1">1.1.1.86</ecNumber>
    </submittedName>
</protein>
<dbReference type="Proteomes" id="UP001150603">
    <property type="component" value="Unassembled WGS sequence"/>
</dbReference>
<dbReference type="EC" id="1.1.1.86" evidence="1"/>
<evidence type="ECO:0000313" key="1">
    <source>
        <dbReference type="EMBL" id="KAJ1938658.1"/>
    </source>
</evidence>
<evidence type="ECO:0000313" key="2">
    <source>
        <dbReference type="Proteomes" id="UP001150603"/>
    </source>
</evidence>
<feature type="non-terminal residue" evidence="1">
    <location>
        <position position="1"/>
    </location>
</feature>
<reference evidence="1" key="1">
    <citation type="submission" date="2022-07" db="EMBL/GenBank/DDBJ databases">
        <title>Phylogenomic reconstructions and comparative analyses of Kickxellomycotina fungi.</title>
        <authorList>
            <person name="Reynolds N.K."/>
            <person name="Stajich J.E."/>
            <person name="Barry K."/>
            <person name="Grigoriev I.V."/>
            <person name="Crous P."/>
            <person name="Smith M.E."/>
        </authorList>
    </citation>
    <scope>NUCLEOTIDE SEQUENCE</scope>
    <source>
        <strain evidence="1">NRRL 5244</strain>
    </source>
</reference>
<organism evidence="1 2">
    <name type="scientific">Linderina macrospora</name>
    <dbReference type="NCBI Taxonomy" id="4868"/>
    <lineage>
        <taxon>Eukaryota</taxon>
        <taxon>Fungi</taxon>
        <taxon>Fungi incertae sedis</taxon>
        <taxon>Zoopagomycota</taxon>
        <taxon>Kickxellomycotina</taxon>
        <taxon>Kickxellomycetes</taxon>
        <taxon>Kickxellales</taxon>
        <taxon>Kickxellaceae</taxon>
        <taxon>Linderina</taxon>
    </lineage>
</organism>
<comment type="caution">
    <text evidence="1">The sequence shown here is derived from an EMBL/GenBank/DDBJ whole genome shotgun (WGS) entry which is preliminary data.</text>
</comment>
<keyword evidence="1" id="KW-0560">Oxidoreductase</keyword>
<sequence length="55" mass="6491">LYESVKNGSETKRALDKNSQPDYREQLEVELQEIRDSEIWRAGNTVRSLRPENNK</sequence>
<dbReference type="EMBL" id="JANBPW010003096">
    <property type="protein sequence ID" value="KAJ1938658.1"/>
    <property type="molecule type" value="Genomic_DNA"/>
</dbReference>
<accession>A0ACC1J5R2</accession>
<name>A0ACC1J5R2_9FUNG</name>
<keyword evidence="2" id="KW-1185">Reference proteome</keyword>
<proteinExistence type="predicted"/>